<comment type="caution">
    <text evidence="10">The sequence shown here is derived from an EMBL/GenBank/DDBJ whole genome shotgun (WGS) entry which is preliminary data.</text>
</comment>
<evidence type="ECO:0000256" key="8">
    <source>
        <dbReference type="SAM" id="Phobius"/>
    </source>
</evidence>
<dbReference type="AlphaFoldDB" id="A0AAP0BM18"/>
<accession>A0AAP0BM18</accession>
<feature type="region of interest" description="Disordered" evidence="7">
    <location>
        <begin position="20"/>
        <end position="41"/>
    </location>
</feature>
<feature type="transmembrane region" description="Helical" evidence="8">
    <location>
        <begin position="166"/>
        <end position="189"/>
    </location>
</feature>
<evidence type="ECO:0000256" key="2">
    <source>
        <dbReference type="ARBA" id="ARBA00022448"/>
    </source>
</evidence>
<keyword evidence="2" id="KW-0813">Transport</keyword>
<dbReference type="PANTHER" id="PTHR48017">
    <property type="entry name" value="OS05G0424000 PROTEIN-RELATED"/>
    <property type="match status" value="1"/>
</dbReference>
<dbReference type="GO" id="GO:0006865">
    <property type="term" value="P:amino acid transport"/>
    <property type="evidence" value="ECO:0007669"/>
    <property type="project" value="UniProtKB-KW"/>
</dbReference>
<feature type="transmembrane region" description="Helical" evidence="8">
    <location>
        <begin position="361"/>
        <end position="386"/>
    </location>
</feature>
<feature type="transmembrane region" description="Helical" evidence="8">
    <location>
        <begin position="317"/>
        <end position="337"/>
    </location>
</feature>
<feature type="transmembrane region" description="Helical" evidence="8">
    <location>
        <begin position="465"/>
        <end position="489"/>
    </location>
</feature>
<keyword evidence="11" id="KW-1185">Reference proteome</keyword>
<keyword evidence="5 8" id="KW-1133">Transmembrane helix</keyword>
<gene>
    <name evidence="10" type="primary">AATL1</name>
    <name evidence="10" type="ORF">KSP39_PZI007752</name>
</gene>
<evidence type="ECO:0000256" key="7">
    <source>
        <dbReference type="SAM" id="MobiDB-lite"/>
    </source>
</evidence>
<feature type="transmembrane region" description="Helical" evidence="8">
    <location>
        <begin position="407"/>
        <end position="427"/>
    </location>
</feature>
<organism evidence="10 11">
    <name type="scientific">Platanthera zijinensis</name>
    <dbReference type="NCBI Taxonomy" id="2320716"/>
    <lineage>
        <taxon>Eukaryota</taxon>
        <taxon>Viridiplantae</taxon>
        <taxon>Streptophyta</taxon>
        <taxon>Embryophyta</taxon>
        <taxon>Tracheophyta</taxon>
        <taxon>Spermatophyta</taxon>
        <taxon>Magnoliopsida</taxon>
        <taxon>Liliopsida</taxon>
        <taxon>Asparagales</taxon>
        <taxon>Orchidaceae</taxon>
        <taxon>Orchidoideae</taxon>
        <taxon>Orchideae</taxon>
        <taxon>Orchidinae</taxon>
        <taxon>Platanthera</taxon>
    </lineage>
</organism>
<reference evidence="10 11" key="1">
    <citation type="journal article" date="2022" name="Nat. Plants">
        <title>Genomes of leafy and leafless Platanthera orchids illuminate the evolution of mycoheterotrophy.</title>
        <authorList>
            <person name="Li M.H."/>
            <person name="Liu K.W."/>
            <person name="Li Z."/>
            <person name="Lu H.C."/>
            <person name="Ye Q.L."/>
            <person name="Zhang D."/>
            <person name="Wang J.Y."/>
            <person name="Li Y.F."/>
            <person name="Zhong Z.M."/>
            <person name="Liu X."/>
            <person name="Yu X."/>
            <person name="Liu D.K."/>
            <person name="Tu X.D."/>
            <person name="Liu B."/>
            <person name="Hao Y."/>
            <person name="Liao X.Y."/>
            <person name="Jiang Y.T."/>
            <person name="Sun W.H."/>
            <person name="Chen J."/>
            <person name="Chen Y.Q."/>
            <person name="Ai Y."/>
            <person name="Zhai J.W."/>
            <person name="Wu S.S."/>
            <person name="Zhou Z."/>
            <person name="Hsiao Y.Y."/>
            <person name="Wu W.L."/>
            <person name="Chen Y.Y."/>
            <person name="Lin Y.F."/>
            <person name="Hsu J.L."/>
            <person name="Li C.Y."/>
            <person name="Wang Z.W."/>
            <person name="Zhao X."/>
            <person name="Zhong W.Y."/>
            <person name="Ma X.K."/>
            <person name="Ma L."/>
            <person name="Huang J."/>
            <person name="Chen G.Z."/>
            <person name="Huang M.Z."/>
            <person name="Huang L."/>
            <person name="Peng D.H."/>
            <person name="Luo Y.B."/>
            <person name="Zou S.Q."/>
            <person name="Chen S.P."/>
            <person name="Lan S."/>
            <person name="Tsai W.C."/>
            <person name="Van de Peer Y."/>
            <person name="Liu Z.J."/>
        </authorList>
    </citation>
    <scope>NUCLEOTIDE SEQUENCE [LARGE SCALE GENOMIC DNA]</scope>
    <source>
        <strain evidence="10">Lor287</strain>
    </source>
</reference>
<name>A0AAP0BM18_9ASPA</name>
<dbReference type="GO" id="GO:0016020">
    <property type="term" value="C:membrane"/>
    <property type="evidence" value="ECO:0007669"/>
    <property type="project" value="UniProtKB-SubCell"/>
</dbReference>
<evidence type="ECO:0000313" key="10">
    <source>
        <dbReference type="EMBL" id="KAK8944367.1"/>
    </source>
</evidence>
<feature type="transmembrane region" description="Helical" evidence="8">
    <location>
        <begin position="113"/>
        <end position="131"/>
    </location>
</feature>
<evidence type="ECO:0000256" key="5">
    <source>
        <dbReference type="ARBA" id="ARBA00022989"/>
    </source>
</evidence>
<dbReference type="Pfam" id="PF01490">
    <property type="entry name" value="Aa_trans"/>
    <property type="match status" value="1"/>
</dbReference>
<proteinExistence type="predicted"/>
<evidence type="ECO:0000256" key="6">
    <source>
        <dbReference type="ARBA" id="ARBA00023136"/>
    </source>
</evidence>
<evidence type="ECO:0000256" key="1">
    <source>
        <dbReference type="ARBA" id="ARBA00004370"/>
    </source>
</evidence>
<evidence type="ECO:0000256" key="3">
    <source>
        <dbReference type="ARBA" id="ARBA00022692"/>
    </source>
</evidence>
<feature type="transmembrane region" description="Helical" evidence="8">
    <location>
        <begin position="81"/>
        <end position="106"/>
    </location>
</feature>
<feature type="transmembrane region" description="Helical" evidence="8">
    <location>
        <begin position="201"/>
        <end position="221"/>
    </location>
</feature>
<keyword evidence="3 8" id="KW-0812">Transmembrane</keyword>
<feature type="transmembrane region" description="Helical" evidence="8">
    <location>
        <begin position="227"/>
        <end position="248"/>
    </location>
</feature>
<dbReference type="EMBL" id="JBBWWQ010000006">
    <property type="protein sequence ID" value="KAK8944367.1"/>
    <property type="molecule type" value="Genomic_DNA"/>
</dbReference>
<comment type="subcellular location">
    <subcellularLocation>
        <location evidence="1">Membrane</location>
    </subcellularLocation>
</comment>
<feature type="transmembrane region" description="Helical" evidence="8">
    <location>
        <begin position="433"/>
        <end position="453"/>
    </location>
</feature>
<protein>
    <submittedName>
        <fullName evidence="10">Lysine histidine transporter-like 8</fullName>
    </submittedName>
</protein>
<evidence type="ECO:0000313" key="11">
    <source>
        <dbReference type="Proteomes" id="UP001418222"/>
    </source>
</evidence>
<feature type="domain" description="Amino acid transporter transmembrane" evidence="9">
    <location>
        <begin position="78"/>
        <end position="486"/>
    </location>
</feature>
<keyword evidence="4" id="KW-0029">Amino-acid transport</keyword>
<evidence type="ECO:0000259" key="9">
    <source>
        <dbReference type="Pfam" id="PF01490"/>
    </source>
</evidence>
<dbReference type="Proteomes" id="UP001418222">
    <property type="component" value="Unassembled WGS sequence"/>
</dbReference>
<dbReference type="InterPro" id="IPR013057">
    <property type="entry name" value="AA_transpt_TM"/>
</dbReference>
<evidence type="ECO:0000256" key="4">
    <source>
        <dbReference type="ARBA" id="ARBA00022970"/>
    </source>
</evidence>
<keyword evidence="6 8" id="KW-0472">Membrane</keyword>
<sequence length="501" mass="54737">MAGEVSEVVSVPVTPVVSTPPSMMHSPAMPGRSPARGTPLGSPLRKAVKNIKGYLEEVGHITKLDPQDDWLPITESRNGNAYYAAFHNLCSGIGFQALVLPVAFVFLGWKWGIVCLTLAFIWQLYTLWLLVQLHEIVPGMRYSRYLQLANDVFGKKLVNLLAYLPIMYLSAGICSAIIIVGGGSMKLFFDIVCGATCHSKPLTAVEWYLVFTCMAVIIAQLPNLNSIAGVSLVGAITAVSYCTTIWVVSVGRGRLSGVSYSPLHEGSSIDRALSKINALGIIVFAFRGHNLVLEIQATMPSTLKHPSQIPMWRGMKVAYLIVACCLYPIAIGGFWAYGNQIPSSGILQALYQFHGADTSRLILGLTAMLVVINCLSSFQIYAMPMFDNMESGYTSKKNKRCPRWLRSAFRAIFGAMAFLIAVAFPFLSDLAGLMGGVSLPVTLAFPCFMWVLVRKPERFGAAWYLNWVLGGLGMGLSAVLVIGGVWRLIDSGLKFHFFKPQ</sequence>